<dbReference type="AlphaFoldDB" id="J1JJN9"/>
<keyword evidence="2" id="KW-1185">Reference proteome</keyword>
<reference evidence="1 2" key="1">
    <citation type="submission" date="2012-03" db="EMBL/GenBank/DDBJ databases">
        <title>The Genome Sequence of Bartonella rattimassiliensis 15908.</title>
        <authorList>
            <consortium name="The Broad Institute Genome Sequencing Platform"/>
            <consortium name="The Broad Institute Genome Sequencing Center for Infectious Disease"/>
            <person name="Feldgarden M."/>
            <person name="Kirby J."/>
            <person name="Kosoy M."/>
            <person name="Birtles R."/>
            <person name="Probert W.S."/>
            <person name="Chiaraviglio L."/>
            <person name="Young S.K."/>
            <person name="Zeng Q."/>
            <person name="Gargeya S."/>
            <person name="Fitzgerald M."/>
            <person name="Haas B."/>
            <person name="Abouelleil A."/>
            <person name="Alvarado L."/>
            <person name="Arachchi H.M."/>
            <person name="Berlin A."/>
            <person name="Chapman S.B."/>
            <person name="Gearin G."/>
            <person name="Goldberg J."/>
            <person name="Griggs A."/>
            <person name="Gujja S."/>
            <person name="Hansen M."/>
            <person name="Heiman D."/>
            <person name="Howarth C."/>
            <person name="Larimer J."/>
            <person name="Lui A."/>
            <person name="MacDonald P.J.P."/>
            <person name="McCowen C."/>
            <person name="Montmayeur A."/>
            <person name="Murphy C."/>
            <person name="Neiman D."/>
            <person name="Pearson M."/>
            <person name="Priest M."/>
            <person name="Roberts A."/>
            <person name="Saif S."/>
            <person name="Shea T."/>
            <person name="Sisk P."/>
            <person name="Stolte C."/>
            <person name="Sykes S."/>
            <person name="Wortman J."/>
            <person name="Nusbaum C."/>
            <person name="Birren B."/>
        </authorList>
    </citation>
    <scope>NUCLEOTIDE SEQUENCE [LARGE SCALE GENOMIC DNA]</scope>
    <source>
        <strain evidence="1 2">15908</strain>
    </source>
</reference>
<accession>J1JJN9</accession>
<evidence type="ECO:0000313" key="1">
    <source>
        <dbReference type="EMBL" id="EJF84857.1"/>
    </source>
</evidence>
<proteinExistence type="predicted"/>
<comment type="caution">
    <text evidence="1">The sequence shown here is derived from an EMBL/GenBank/DDBJ whole genome shotgun (WGS) entry which is preliminary data.</text>
</comment>
<evidence type="ECO:0000313" key="2">
    <source>
        <dbReference type="Proteomes" id="UP000001077"/>
    </source>
</evidence>
<organism evidence="1 2">
    <name type="scientific">Bartonella rattimassiliensis 15908</name>
    <dbReference type="NCBI Taxonomy" id="1094556"/>
    <lineage>
        <taxon>Bacteria</taxon>
        <taxon>Pseudomonadati</taxon>
        <taxon>Pseudomonadota</taxon>
        <taxon>Alphaproteobacteria</taxon>
        <taxon>Hyphomicrobiales</taxon>
        <taxon>Bartonellaceae</taxon>
        <taxon>Bartonella</taxon>
    </lineage>
</organism>
<protein>
    <submittedName>
        <fullName evidence="1">Uncharacterized protein</fullName>
    </submittedName>
</protein>
<dbReference type="EMBL" id="AILY01000032">
    <property type="protein sequence ID" value="EJF84857.1"/>
    <property type="molecule type" value="Genomic_DNA"/>
</dbReference>
<dbReference type="STRING" id="1094556.MCY_01409"/>
<sequence length="132" mass="15714">MSTHYSNKDNMLYFIKNALGTYHFYHLQKRKNNCKNTVKYTLPFYYNLTCNLLSFLKRKVFNQNTQINILKKHSKQCIKIIRFKICDLQKLIKKKNDQQEPSIAPLLKDETQDIQASPIHNKILLHLITSKI</sequence>
<gene>
    <name evidence="1" type="ORF">MCY_01409</name>
</gene>
<dbReference type="Proteomes" id="UP000001077">
    <property type="component" value="Unassembled WGS sequence"/>
</dbReference>
<name>J1JJN9_9HYPH</name>
<dbReference type="HOGENOM" id="CLU_1912949_0_0_5"/>